<feature type="compositionally biased region" description="Basic and acidic residues" evidence="1">
    <location>
        <begin position="171"/>
        <end position="202"/>
    </location>
</feature>
<evidence type="ECO:0000313" key="3">
    <source>
        <dbReference type="EMBL" id="KAG6580985.1"/>
    </source>
</evidence>
<feature type="domain" description="AAA+ ATPase At3g28540-like C-terminal" evidence="2">
    <location>
        <begin position="105"/>
        <end position="178"/>
    </location>
</feature>
<accession>A0AAV6MHM0</accession>
<evidence type="ECO:0000259" key="2">
    <source>
        <dbReference type="Pfam" id="PF25568"/>
    </source>
</evidence>
<organism evidence="3 4">
    <name type="scientific">Cucurbita argyrosperma subsp. sororia</name>
    <dbReference type="NCBI Taxonomy" id="37648"/>
    <lineage>
        <taxon>Eukaryota</taxon>
        <taxon>Viridiplantae</taxon>
        <taxon>Streptophyta</taxon>
        <taxon>Embryophyta</taxon>
        <taxon>Tracheophyta</taxon>
        <taxon>Spermatophyta</taxon>
        <taxon>Magnoliopsida</taxon>
        <taxon>eudicotyledons</taxon>
        <taxon>Gunneridae</taxon>
        <taxon>Pentapetalae</taxon>
        <taxon>rosids</taxon>
        <taxon>fabids</taxon>
        <taxon>Cucurbitales</taxon>
        <taxon>Cucurbitaceae</taxon>
        <taxon>Cucurbiteae</taxon>
        <taxon>Cucurbita</taxon>
    </lineage>
</organism>
<feature type="non-terminal residue" evidence="3">
    <location>
        <position position="1"/>
    </location>
</feature>
<evidence type="ECO:0000256" key="1">
    <source>
        <dbReference type="SAM" id="MobiDB-lite"/>
    </source>
</evidence>
<sequence length="217" mass="25031">MVAAMANFMEYDVYDLELTSVKDNSELKKLLIEVSNKAMIVIEDIDFSLDLTGQRKKKKKTEDLEDTEEKKEAAEKEEEKQSKEKLEEALIRRGRMDKHIEMPLCGFEAFKVLSRNYLDVEWHDSYHKIGELLEEAEMSPADVAENLMPKYEGEATDDCFKRLVEALEDAKEEAEKKKKKAEEEGEAAKMAETEETKKKAVKETAIQHSSKETKENN</sequence>
<reference evidence="3 4" key="1">
    <citation type="journal article" date="2021" name="Hortic Res">
        <title>The domestication of Cucurbita argyrosperma as revealed by the genome of its wild relative.</title>
        <authorList>
            <person name="Barrera-Redondo J."/>
            <person name="Sanchez-de la Vega G."/>
            <person name="Aguirre-Liguori J.A."/>
            <person name="Castellanos-Morales G."/>
            <person name="Gutierrez-Guerrero Y.T."/>
            <person name="Aguirre-Dugua X."/>
            <person name="Aguirre-Planter E."/>
            <person name="Tenaillon M.I."/>
            <person name="Lira-Saade R."/>
            <person name="Eguiarte L.E."/>
        </authorList>
    </citation>
    <scope>NUCLEOTIDE SEQUENCE [LARGE SCALE GENOMIC DNA]</scope>
    <source>
        <strain evidence="3">JBR-2021</strain>
    </source>
</reference>
<gene>
    <name evidence="3" type="ORF">SDJN03_20987</name>
</gene>
<dbReference type="EMBL" id="JAGKQH010000014">
    <property type="protein sequence ID" value="KAG6580985.1"/>
    <property type="molecule type" value="Genomic_DNA"/>
</dbReference>
<dbReference type="Proteomes" id="UP000685013">
    <property type="component" value="Chromosome 14"/>
</dbReference>
<name>A0AAV6MHM0_9ROSI</name>
<dbReference type="AlphaFoldDB" id="A0AAV6MHM0"/>
<dbReference type="InterPro" id="IPR058017">
    <property type="entry name" value="At3g28540-like_C"/>
</dbReference>
<feature type="region of interest" description="Disordered" evidence="1">
    <location>
        <begin position="58"/>
        <end position="85"/>
    </location>
</feature>
<feature type="region of interest" description="Disordered" evidence="1">
    <location>
        <begin position="171"/>
        <end position="217"/>
    </location>
</feature>
<dbReference type="Pfam" id="PF25568">
    <property type="entry name" value="AAA_lid_At3g28540"/>
    <property type="match status" value="1"/>
</dbReference>
<dbReference type="InterPro" id="IPR050747">
    <property type="entry name" value="Mitochondrial_chaperone_BCS1"/>
</dbReference>
<keyword evidence="4" id="KW-1185">Reference proteome</keyword>
<feature type="compositionally biased region" description="Basic and acidic residues" evidence="1">
    <location>
        <begin position="68"/>
        <end position="85"/>
    </location>
</feature>
<protein>
    <submittedName>
        <fullName evidence="3">AAA-ATPase</fullName>
    </submittedName>
</protein>
<proteinExistence type="predicted"/>
<evidence type="ECO:0000313" key="4">
    <source>
        <dbReference type="Proteomes" id="UP000685013"/>
    </source>
</evidence>
<comment type="caution">
    <text evidence="3">The sequence shown here is derived from an EMBL/GenBank/DDBJ whole genome shotgun (WGS) entry which is preliminary data.</text>
</comment>
<dbReference type="PANTHER" id="PTHR23070">
    <property type="entry name" value="BCS1 AAA-TYPE ATPASE"/>
    <property type="match status" value="1"/>
</dbReference>